<evidence type="ECO:0000313" key="8">
    <source>
        <dbReference type="Proteomes" id="UP001172036"/>
    </source>
</evidence>
<evidence type="ECO:0000256" key="1">
    <source>
        <dbReference type="ARBA" id="ARBA00009054"/>
    </source>
</evidence>
<gene>
    <name evidence="3" type="primary">grpE</name>
    <name evidence="7" type="ORF">OC680_00230</name>
</gene>
<comment type="caution">
    <text evidence="7">The sequence shown here is derived from an EMBL/GenBank/DDBJ whole genome shotgun (WGS) entry which is preliminary data.</text>
</comment>
<feature type="coiled-coil region" evidence="5">
    <location>
        <begin position="102"/>
        <end position="140"/>
    </location>
</feature>
<evidence type="ECO:0000313" key="7">
    <source>
        <dbReference type="EMBL" id="MDO8167912.1"/>
    </source>
</evidence>
<dbReference type="PANTHER" id="PTHR21237:SF23">
    <property type="entry name" value="GRPE PROTEIN HOMOLOG, MITOCHONDRIAL"/>
    <property type="match status" value="1"/>
</dbReference>
<keyword evidence="3" id="KW-0346">Stress response</keyword>
<dbReference type="SUPFAM" id="SSF58014">
    <property type="entry name" value="Coiled-coil domain of nucleotide exchange factor GrpE"/>
    <property type="match status" value="1"/>
</dbReference>
<dbReference type="PRINTS" id="PR00773">
    <property type="entry name" value="GRPEPROTEIN"/>
</dbReference>
<dbReference type="Pfam" id="PF01025">
    <property type="entry name" value="GrpE"/>
    <property type="match status" value="1"/>
</dbReference>
<comment type="subunit">
    <text evidence="3">Homodimer.</text>
</comment>
<name>A0ABT9DCT5_9MOLU</name>
<dbReference type="InterPro" id="IPR013805">
    <property type="entry name" value="GrpE_CC"/>
</dbReference>
<feature type="compositionally biased region" description="Basic and acidic residues" evidence="6">
    <location>
        <begin position="1"/>
        <end position="23"/>
    </location>
</feature>
<comment type="similarity">
    <text evidence="1 3 4">Belongs to the GrpE family.</text>
</comment>
<keyword evidence="5" id="KW-0175">Coiled coil</keyword>
<feature type="region of interest" description="Disordered" evidence="6">
    <location>
        <begin position="1"/>
        <end position="25"/>
    </location>
</feature>
<keyword evidence="8" id="KW-1185">Reference proteome</keyword>
<protein>
    <recommendedName>
        <fullName evidence="3">Protein GrpE</fullName>
    </recommendedName>
    <alternativeName>
        <fullName evidence="3">HSP-70 cofactor</fullName>
    </alternativeName>
</protein>
<dbReference type="Gene3D" id="2.30.22.10">
    <property type="entry name" value="Head domain of nucleotide exchange factor GrpE"/>
    <property type="match status" value="1"/>
</dbReference>
<evidence type="ECO:0000256" key="5">
    <source>
        <dbReference type="SAM" id="Coils"/>
    </source>
</evidence>
<evidence type="ECO:0000256" key="2">
    <source>
        <dbReference type="ARBA" id="ARBA00023186"/>
    </source>
</evidence>
<dbReference type="Gene3D" id="3.90.20.20">
    <property type="match status" value="1"/>
</dbReference>
<dbReference type="Proteomes" id="UP001172036">
    <property type="component" value="Unassembled WGS sequence"/>
</dbReference>
<reference evidence="7 8" key="1">
    <citation type="journal article" date="2023" name="Int. J. Syst. Evol. Microbiol.">
        <title>The observation of taxonomic boundaries for the 16SrII and 16SrXXV phytoplasmas using genome-based delimitation.</title>
        <authorList>
            <person name="Rodrigues Jardim B."/>
            <person name="Tran-Nguyen L.T.T."/>
            <person name="Gambley C."/>
            <person name="Al-Sadi A.M."/>
            <person name="Al-Subhi A.M."/>
            <person name="Foissac X."/>
            <person name="Salar P."/>
            <person name="Cai H."/>
            <person name="Yang J.Y."/>
            <person name="Davis R."/>
            <person name="Jones L."/>
            <person name="Rodoni B."/>
            <person name="Constable F.E."/>
        </authorList>
    </citation>
    <scope>NUCLEOTIDE SEQUENCE [LARGE SCALE GENOMIC DNA]</scope>
    <source>
        <strain evidence="7">BAWM-155c</strain>
    </source>
</reference>
<dbReference type="EMBL" id="JAOSID010000001">
    <property type="protein sequence ID" value="MDO8167912.1"/>
    <property type="molecule type" value="Genomic_DNA"/>
</dbReference>
<dbReference type="CDD" id="cd00446">
    <property type="entry name" value="GrpE"/>
    <property type="match status" value="1"/>
</dbReference>
<sequence>MNKDEKNNQSQIKEENNHDDKINKCGCDASRNNLKRDEMINHEKETSQKEFINNDQTKYVANQKQEVKKNFYNQPTSCNCHSDSVKSTEAHKNEQENSCDKIQKLAEENVHLKTDLHKIKQELINAKLRYQADLDNFTKRIQKEKNIELKYASMELVRDILIPLELFERTLETPYEDKILKQFLLGFQMINQQIKDILIQYGVKEIKSLGEKFNPQLHHALEKISDPQQPNGINVVVLQKGFLYKDLVVMPSKVKVNEWSNTNNEENK</sequence>
<evidence type="ECO:0000256" key="3">
    <source>
        <dbReference type="HAMAP-Rule" id="MF_01151"/>
    </source>
</evidence>
<organism evidence="7 8">
    <name type="scientific">Candidatus Phytoplasma melaleucae</name>
    <dbReference type="NCBI Taxonomy" id="2982630"/>
    <lineage>
        <taxon>Bacteria</taxon>
        <taxon>Bacillati</taxon>
        <taxon>Mycoplasmatota</taxon>
        <taxon>Mollicutes</taxon>
        <taxon>Acholeplasmatales</taxon>
        <taxon>Acholeplasmataceae</taxon>
        <taxon>Candidatus Phytoplasma</taxon>
    </lineage>
</organism>
<dbReference type="InterPro" id="IPR000740">
    <property type="entry name" value="GrpE"/>
</dbReference>
<dbReference type="SUPFAM" id="SSF51064">
    <property type="entry name" value="Head domain of nucleotide exchange factor GrpE"/>
    <property type="match status" value="1"/>
</dbReference>
<evidence type="ECO:0000256" key="6">
    <source>
        <dbReference type="SAM" id="MobiDB-lite"/>
    </source>
</evidence>
<accession>A0ABT9DCT5</accession>
<comment type="subcellular location">
    <subcellularLocation>
        <location evidence="3">Cytoplasm</location>
    </subcellularLocation>
</comment>
<dbReference type="HAMAP" id="MF_01151">
    <property type="entry name" value="GrpE"/>
    <property type="match status" value="1"/>
</dbReference>
<comment type="function">
    <text evidence="3">Participates actively in the response to hyperosmotic and heat shock by preventing the aggregation of stress-denatured proteins, in association with DnaK and GrpE. It is the nucleotide exchange factor for DnaK and may function as a thermosensor. Unfolded proteins bind initially to DnaJ; upon interaction with the DnaJ-bound protein, DnaK hydrolyzes its bound ATP, resulting in the formation of a stable complex. GrpE releases ADP from DnaK; ATP binding to DnaK triggers the release of the substrate protein, thus completing the reaction cycle. Several rounds of ATP-dependent interactions between DnaJ, DnaK and GrpE are required for fully efficient folding.</text>
</comment>
<keyword evidence="2 3" id="KW-0143">Chaperone</keyword>
<dbReference type="RefSeq" id="WP_304515114.1">
    <property type="nucleotide sequence ID" value="NZ_JAOSID010000001.1"/>
</dbReference>
<proteinExistence type="inferred from homology"/>
<keyword evidence="3" id="KW-0963">Cytoplasm</keyword>
<dbReference type="PANTHER" id="PTHR21237">
    <property type="entry name" value="GRPE PROTEIN"/>
    <property type="match status" value="1"/>
</dbReference>
<evidence type="ECO:0000256" key="4">
    <source>
        <dbReference type="RuleBase" id="RU004478"/>
    </source>
</evidence>
<dbReference type="InterPro" id="IPR009012">
    <property type="entry name" value="GrpE_head"/>
</dbReference>